<gene>
    <name evidence="2" type="ORF">RMCC_2460</name>
</gene>
<name>A0A117I9Z1_MYCCR</name>
<sequence length="116" mass="13351">MPEGAVYVGRPSKWGNEFNWQSYRKYPPSYYMDGEMRDPDDMRRIPDAERRRLAVVDFKDMLRRAPLGDGQWGRKGESVYDTIRRELAGRDLVCWCPLDQPCHGDVLLELANGGGA</sequence>
<evidence type="ECO:0000313" key="2">
    <source>
        <dbReference type="EMBL" id="GAS95494.1"/>
    </source>
</evidence>
<dbReference type="STRING" id="228230.RMCC_2460"/>
<protein>
    <recommendedName>
        <fullName evidence="1">DUF4326 domain-containing protein</fullName>
    </recommendedName>
</protein>
<dbReference type="InterPro" id="IPR025475">
    <property type="entry name" value="DUF4326"/>
</dbReference>
<organism evidence="2 3">
    <name type="scientific">Mycolicibacterium canariasense</name>
    <name type="common">Mycobacterium canariasense</name>
    <dbReference type="NCBI Taxonomy" id="228230"/>
    <lineage>
        <taxon>Bacteria</taxon>
        <taxon>Bacillati</taxon>
        <taxon>Actinomycetota</taxon>
        <taxon>Actinomycetes</taxon>
        <taxon>Mycobacteriales</taxon>
        <taxon>Mycobacteriaceae</taxon>
        <taxon>Mycolicibacterium</taxon>
    </lineage>
</organism>
<feature type="domain" description="DUF4326" evidence="1">
    <location>
        <begin position="1"/>
        <end position="109"/>
    </location>
</feature>
<evidence type="ECO:0000259" key="1">
    <source>
        <dbReference type="Pfam" id="PF14216"/>
    </source>
</evidence>
<reference evidence="3" key="2">
    <citation type="submission" date="2016-02" db="EMBL/GenBank/DDBJ databases">
        <title>Draft genome sequence of five rapidly growing Mycobacterium species.</title>
        <authorList>
            <person name="Katahira K."/>
            <person name="Gotou Y."/>
            <person name="Iida K."/>
            <person name="Ogura Y."/>
            <person name="Hayashi T."/>
        </authorList>
    </citation>
    <scope>NUCLEOTIDE SEQUENCE [LARGE SCALE GENOMIC DNA]</scope>
    <source>
        <strain evidence="3">JCM15298</strain>
    </source>
</reference>
<dbReference type="Pfam" id="PF14216">
    <property type="entry name" value="DUF4326"/>
    <property type="match status" value="1"/>
</dbReference>
<accession>A0A117I9Z1</accession>
<evidence type="ECO:0000313" key="3">
    <source>
        <dbReference type="Proteomes" id="UP000069443"/>
    </source>
</evidence>
<keyword evidence="3" id="KW-1185">Reference proteome</keyword>
<reference evidence="3" key="1">
    <citation type="journal article" date="2016" name="Genome Announc.">
        <title>Draft Genome Sequences of Five Rapidly Growing Mycobacterium Species, M. thermoresistibile, M. fortuitum subsp. acetamidolyticum, M. canariasense, M. brisbanense, and M. novocastrense.</title>
        <authorList>
            <person name="Katahira K."/>
            <person name="Ogura Y."/>
            <person name="Gotoh Y."/>
            <person name="Hayashi T."/>
        </authorList>
    </citation>
    <scope>NUCLEOTIDE SEQUENCE [LARGE SCALE GENOMIC DNA]</scope>
    <source>
        <strain evidence="3">JCM15298</strain>
    </source>
</reference>
<dbReference type="EMBL" id="BCSY01000039">
    <property type="protein sequence ID" value="GAS95494.1"/>
    <property type="molecule type" value="Genomic_DNA"/>
</dbReference>
<comment type="caution">
    <text evidence="2">The sequence shown here is derived from an EMBL/GenBank/DDBJ whole genome shotgun (WGS) entry which is preliminary data.</text>
</comment>
<dbReference type="Proteomes" id="UP000069443">
    <property type="component" value="Unassembled WGS sequence"/>
</dbReference>
<dbReference type="AlphaFoldDB" id="A0A117I9Z1"/>
<proteinExistence type="predicted"/>